<dbReference type="GO" id="GO:0009252">
    <property type="term" value="P:peptidoglycan biosynthetic process"/>
    <property type="evidence" value="ECO:0007669"/>
    <property type="project" value="UniProtKB-UniPathway"/>
</dbReference>
<dbReference type="AlphaFoldDB" id="A0A838L8I5"/>
<keyword evidence="17" id="KW-0573">Peptidoglycan synthesis</keyword>
<comment type="pathway">
    <text evidence="2">Cell wall biogenesis; peptidoglycan biosynthesis.</text>
</comment>
<keyword evidence="18 28" id="KW-1133">Transmembrane helix</keyword>
<dbReference type="GO" id="GO:0046677">
    <property type="term" value="P:response to antibiotic"/>
    <property type="evidence" value="ECO:0007669"/>
    <property type="project" value="UniProtKB-KW"/>
</dbReference>
<reference evidence="32 33" key="1">
    <citation type="submission" date="2020-07" db="EMBL/GenBank/DDBJ databases">
        <authorList>
            <person name="Sun Q."/>
        </authorList>
    </citation>
    <scope>NUCLEOTIDE SEQUENCE [LARGE SCALE GENOMIC DNA]</scope>
    <source>
        <strain evidence="32 33">CGMCC 1.13654</strain>
    </source>
</reference>
<keyword evidence="10" id="KW-0645">Protease</keyword>
<dbReference type="GO" id="GO:0071555">
    <property type="term" value="P:cell wall organization"/>
    <property type="evidence" value="ECO:0007669"/>
    <property type="project" value="UniProtKB-KW"/>
</dbReference>
<comment type="pathway">
    <text evidence="26">Glycan biosynthesis.</text>
</comment>
<evidence type="ECO:0000256" key="22">
    <source>
        <dbReference type="ARBA" id="ARBA00023316"/>
    </source>
</evidence>
<evidence type="ECO:0000256" key="28">
    <source>
        <dbReference type="SAM" id="Phobius"/>
    </source>
</evidence>
<dbReference type="Gene3D" id="1.10.3810.10">
    <property type="entry name" value="Biosynthetic peptidoglycan transglycosylase-like"/>
    <property type="match status" value="1"/>
</dbReference>
<feature type="domain" description="Penicillin-binding protein OB-like" evidence="31">
    <location>
        <begin position="350"/>
        <end position="447"/>
    </location>
</feature>
<comment type="subcellular location">
    <subcellularLocation>
        <location evidence="1">Cell inner membrane</location>
        <topology evidence="1">Single-pass type II membrane protein</topology>
    </subcellularLocation>
</comment>
<dbReference type="InterPro" id="IPR031376">
    <property type="entry name" value="PCB_OB"/>
</dbReference>
<evidence type="ECO:0000259" key="29">
    <source>
        <dbReference type="Pfam" id="PF00905"/>
    </source>
</evidence>
<evidence type="ECO:0000256" key="5">
    <source>
        <dbReference type="ARBA" id="ARBA00012448"/>
    </source>
</evidence>
<dbReference type="RefSeq" id="WP_160366634.1">
    <property type="nucleotide sequence ID" value="NZ_JACEIB010000007.1"/>
</dbReference>
<keyword evidence="9" id="KW-0121">Carboxypeptidase</keyword>
<dbReference type="SUPFAM" id="SSF53955">
    <property type="entry name" value="Lysozyme-like"/>
    <property type="match status" value="1"/>
</dbReference>
<comment type="catalytic activity">
    <reaction evidence="23">
        <text>Preferential cleavage: (Ac)2-L-Lys-D-Ala-|-D-Ala. Also transpeptidation of peptidyl-alanyl moieties that are N-acyl substituents of D-alanine.</text>
        <dbReference type="EC" id="3.4.16.4"/>
    </reaction>
</comment>
<evidence type="ECO:0000256" key="19">
    <source>
        <dbReference type="ARBA" id="ARBA00023136"/>
    </source>
</evidence>
<dbReference type="InterPro" id="IPR001264">
    <property type="entry name" value="Glyco_trans_51"/>
</dbReference>
<dbReference type="UniPathway" id="UPA00219"/>
<dbReference type="EMBL" id="JACEIB010000007">
    <property type="protein sequence ID" value="MBA2934859.1"/>
    <property type="molecule type" value="Genomic_DNA"/>
</dbReference>
<dbReference type="GO" id="GO:0008955">
    <property type="term" value="F:peptidoglycan glycosyltransferase activity"/>
    <property type="evidence" value="ECO:0007669"/>
    <property type="project" value="UniProtKB-EC"/>
</dbReference>
<comment type="caution">
    <text evidence="32">The sequence shown here is derived from an EMBL/GenBank/DDBJ whole genome shotgun (WGS) entry which is preliminary data.</text>
</comment>
<keyword evidence="13 28" id="KW-0812">Transmembrane</keyword>
<dbReference type="Pfam" id="PF00912">
    <property type="entry name" value="Transgly"/>
    <property type="match status" value="1"/>
</dbReference>
<dbReference type="EC" id="3.4.16.4" evidence="5"/>
<feature type="domain" description="Glycosyl transferase family 51" evidence="30">
    <location>
        <begin position="78"/>
        <end position="255"/>
    </location>
</feature>
<evidence type="ECO:0000256" key="14">
    <source>
        <dbReference type="ARBA" id="ARBA00022801"/>
    </source>
</evidence>
<dbReference type="GO" id="GO:0005886">
    <property type="term" value="C:plasma membrane"/>
    <property type="evidence" value="ECO:0007669"/>
    <property type="project" value="UniProtKB-SubCell"/>
</dbReference>
<evidence type="ECO:0000313" key="32">
    <source>
        <dbReference type="EMBL" id="MBA2934859.1"/>
    </source>
</evidence>
<organism evidence="32 33">
    <name type="scientific">Sphingomonas chungangi</name>
    <dbReference type="NCBI Taxonomy" id="2683589"/>
    <lineage>
        <taxon>Bacteria</taxon>
        <taxon>Pseudomonadati</taxon>
        <taxon>Pseudomonadota</taxon>
        <taxon>Alphaproteobacteria</taxon>
        <taxon>Sphingomonadales</taxon>
        <taxon>Sphingomonadaceae</taxon>
        <taxon>Sphingomonas</taxon>
    </lineage>
</organism>
<dbReference type="Pfam" id="PF17092">
    <property type="entry name" value="PCB_OB"/>
    <property type="match status" value="1"/>
</dbReference>
<feature type="transmembrane region" description="Helical" evidence="28">
    <location>
        <begin position="33"/>
        <end position="52"/>
    </location>
</feature>
<dbReference type="GO" id="GO:0030288">
    <property type="term" value="C:outer membrane-bounded periplasmic space"/>
    <property type="evidence" value="ECO:0007669"/>
    <property type="project" value="TreeGrafter"/>
</dbReference>
<dbReference type="PANTHER" id="PTHR32282:SF27">
    <property type="entry name" value="PENICILLIN-BINDING PROTEIN 1A"/>
    <property type="match status" value="1"/>
</dbReference>
<evidence type="ECO:0000256" key="26">
    <source>
        <dbReference type="ARBA" id="ARBA00060592"/>
    </source>
</evidence>
<proteinExistence type="inferred from homology"/>
<dbReference type="Pfam" id="PF00905">
    <property type="entry name" value="Transpeptidase"/>
    <property type="match status" value="1"/>
</dbReference>
<name>A0A838L8I5_9SPHN</name>
<evidence type="ECO:0000256" key="7">
    <source>
        <dbReference type="ARBA" id="ARBA00022475"/>
    </source>
</evidence>
<comment type="similarity">
    <text evidence="3">In the C-terminal section; belongs to the transpeptidase family.</text>
</comment>
<evidence type="ECO:0000256" key="8">
    <source>
        <dbReference type="ARBA" id="ARBA00022519"/>
    </source>
</evidence>
<evidence type="ECO:0000259" key="30">
    <source>
        <dbReference type="Pfam" id="PF00912"/>
    </source>
</evidence>
<dbReference type="GO" id="GO:0006508">
    <property type="term" value="P:proteolysis"/>
    <property type="evidence" value="ECO:0007669"/>
    <property type="project" value="UniProtKB-KW"/>
</dbReference>
<dbReference type="SUPFAM" id="SSF56601">
    <property type="entry name" value="beta-lactamase/transpeptidase-like"/>
    <property type="match status" value="1"/>
</dbReference>
<keyword evidence="33" id="KW-1185">Reference proteome</keyword>
<keyword evidence="8" id="KW-0997">Cell inner membrane</keyword>
<evidence type="ECO:0000256" key="17">
    <source>
        <dbReference type="ARBA" id="ARBA00022984"/>
    </source>
</evidence>
<feature type="domain" description="Penicillin-binding protein transpeptidase" evidence="29">
    <location>
        <begin position="449"/>
        <end position="738"/>
    </location>
</feature>
<dbReference type="InterPro" id="IPR036950">
    <property type="entry name" value="PBP_transglycosylase"/>
</dbReference>
<evidence type="ECO:0000256" key="20">
    <source>
        <dbReference type="ARBA" id="ARBA00023251"/>
    </source>
</evidence>
<evidence type="ECO:0000256" key="6">
    <source>
        <dbReference type="ARBA" id="ARBA00018638"/>
    </source>
</evidence>
<keyword evidence="16" id="KW-0735">Signal-anchor</keyword>
<evidence type="ECO:0000256" key="15">
    <source>
        <dbReference type="ARBA" id="ARBA00022960"/>
    </source>
</evidence>
<evidence type="ECO:0000256" key="23">
    <source>
        <dbReference type="ARBA" id="ARBA00034000"/>
    </source>
</evidence>
<dbReference type="FunFam" id="1.10.3810.10:FF:000003">
    <property type="entry name" value="Penicillin-binding protein 1a"/>
    <property type="match status" value="1"/>
</dbReference>
<dbReference type="InterPro" id="IPR001460">
    <property type="entry name" value="PCN-bd_Tpept"/>
</dbReference>
<dbReference type="GO" id="GO:0009002">
    <property type="term" value="F:serine-type D-Ala-D-Ala carboxypeptidase activity"/>
    <property type="evidence" value="ECO:0007669"/>
    <property type="project" value="UniProtKB-EC"/>
</dbReference>
<comment type="catalytic activity">
    <reaction evidence="25">
        <text>[GlcNAc-(1-&gt;4)-Mur2Ac(oyl-L-Ala-gamma-D-Glu-L-Lys-D-Ala-D-Ala)](n)-di-trans,octa-cis-undecaprenyl diphosphate + beta-D-GlcNAc-(1-&gt;4)-Mur2Ac(oyl-L-Ala-gamma-D-Glu-L-Lys-D-Ala-D-Ala)-di-trans,octa-cis-undecaprenyl diphosphate = [GlcNAc-(1-&gt;4)-Mur2Ac(oyl-L-Ala-gamma-D-Glu-L-Lys-D-Ala-D-Ala)](n+1)-di-trans,octa-cis-undecaprenyl diphosphate + di-trans,octa-cis-undecaprenyl diphosphate + H(+)</text>
        <dbReference type="Rhea" id="RHEA:23708"/>
        <dbReference type="Rhea" id="RHEA-COMP:9602"/>
        <dbReference type="Rhea" id="RHEA-COMP:9603"/>
        <dbReference type="ChEBI" id="CHEBI:15378"/>
        <dbReference type="ChEBI" id="CHEBI:58405"/>
        <dbReference type="ChEBI" id="CHEBI:60033"/>
        <dbReference type="ChEBI" id="CHEBI:78435"/>
        <dbReference type="EC" id="2.4.99.28"/>
    </reaction>
</comment>
<keyword evidence="14" id="KW-0378">Hydrolase</keyword>
<evidence type="ECO:0000256" key="21">
    <source>
        <dbReference type="ARBA" id="ARBA00023268"/>
    </source>
</evidence>
<dbReference type="NCBIfam" id="TIGR02074">
    <property type="entry name" value="PBP_1a_fam"/>
    <property type="match status" value="1"/>
</dbReference>
<evidence type="ECO:0000256" key="2">
    <source>
        <dbReference type="ARBA" id="ARBA00004752"/>
    </source>
</evidence>
<feature type="compositionally biased region" description="Basic and acidic residues" evidence="27">
    <location>
        <begin position="793"/>
        <end position="809"/>
    </location>
</feature>
<keyword evidence="15" id="KW-0133">Cell shape</keyword>
<evidence type="ECO:0000256" key="3">
    <source>
        <dbReference type="ARBA" id="ARBA00007090"/>
    </source>
</evidence>
<dbReference type="EC" id="2.4.99.28" evidence="24"/>
<evidence type="ECO:0000256" key="25">
    <source>
        <dbReference type="ARBA" id="ARBA00049902"/>
    </source>
</evidence>
<keyword evidence="11" id="KW-0328">Glycosyltransferase</keyword>
<evidence type="ECO:0000313" key="33">
    <source>
        <dbReference type="Proteomes" id="UP000570166"/>
    </source>
</evidence>
<dbReference type="InterPro" id="IPR023346">
    <property type="entry name" value="Lysozyme-like_dom_sf"/>
</dbReference>
<sequence>MDDQADSGGGRATIRREGDPRWRRVLRSRWTKAFGGLVAIGLVAILAIWLIFARDLPSTDKLLAYEPPLPTNLRGIDGAPIFTFARERRIELAYNEFPPLLVDSFVSAEDKNFFTHHGVDFGGLAGAVVDYVRKAGTGDRARGGSTITQQVAKNLLTGNEYSVKRKVREAILAIRIEQTLSKQQIMEIYLNQIFLGRNAYGVEAAAQSYFGKDVKDLTLPEMAYLAILPKAPSNYTPEHDMQRALDRRSYVLRELAKNGYITEAQRAAADQTPLGTIERQPIKQDMPPGYFAEEVRRELIQKWGESDTDSPNSVYGGGLWVRTSFDATKQAAAAQALRDGLMRYASGHGWSGPSGHIEVGDGWQGRLIAAPVGPGYDDWKKAVVLSKSGGVAELGFEDGSKGEMPSYAASTPRTGTATAAFNFLQPGDLIVVKKDGADWALRAIPSISGGMVIENPHTGQVLAMQGGWDFRGASFNRATQALRQPGSTFKPIVYSAALDNGMTPASIVVDGPFCVFQTARLGTKCFKNFSGGYAGPKTMRWGLEQSRNLMTVRIASQIGMDKVTKNAHNLGVGDYPNQLAFALGAGDTTVLKMVNAYSALDNLGRQMPPTLIDYVQDRHGKVIYRADTRPCDGCNMPDWDGKPMPRPPVRGHQAIDATTATQIVHMMEGVVQRGTATVLRDLGRPLFGKTGTTSGPTNVWFVGGSADLVGGVYLGYDRPRSLGGYAQGGTIAAPIFKQFALATMKDDPVKPFPLAPGIRMVRIDRSSGRRVYGGWPSDDPLSPIIWEAFKPETEPRRTIKRETAIKDAPKTQPKATDSDFLQQQGGIY</sequence>
<evidence type="ECO:0000256" key="10">
    <source>
        <dbReference type="ARBA" id="ARBA00022670"/>
    </source>
</evidence>
<dbReference type="Proteomes" id="UP000570166">
    <property type="component" value="Unassembled WGS sequence"/>
</dbReference>
<dbReference type="GO" id="GO:0008360">
    <property type="term" value="P:regulation of cell shape"/>
    <property type="evidence" value="ECO:0007669"/>
    <property type="project" value="UniProtKB-KW"/>
</dbReference>
<dbReference type="InterPro" id="IPR012338">
    <property type="entry name" value="Beta-lactam/transpept-like"/>
</dbReference>
<accession>A0A838L8I5</accession>
<evidence type="ECO:0000259" key="31">
    <source>
        <dbReference type="Pfam" id="PF17092"/>
    </source>
</evidence>
<evidence type="ECO:0000256" key="11">
    <source>
        <dbReference type="ARBA" id="ARBA00022676"/>
    </source>
</evidence>
<evidence type="ECO:0000256" key="4">
    <source>
        <dbReference type="ARBA" id="ARBA00007739"/>
    </source>
</evidence>
<evidence type="ECO:0000256" key="13">
    <source>
        <dbReference type="ARBA" id="ARBA00022692"/>
    </source>
</evidence>
<gene>
    <name evidence="32" type="ORF">HZF05_12195</name>
</gene>
<dbReference type="Gene3D" id="3.40.710.10">
    <property type="entry name" value="DD-peptidase/beta-lactamase superfamily"/>
    <property type="match status" value="1"/>
</dbReference>
<dbReference type="InterPro" id="IPR050396">
    <property type="entry name" value="Glycosyltr_51/Transpeptidase"/>
</dbReference>
<keyword evidence="21" id="KW-0511">Multifunctional enzyme</keyword>
<evidence type="ECO:0000256" key="9">
    <source>
        <dbReference type="ARBA" id="ARBA00022645"/>
    </source>
</evidence>
<keyword evidence="7" id="KW-1003">Cell membrane</keyword>
<comment type="similarity">
    <text evidence="4">In the N-terminal section; belongs to the glycosyltransferase 51 family.</text>
</comment>
<protein>
    <recommendedName>
        <fullName evidence="6">Penicillin-binding protein 1A</fullName>
        <ecNumber evidence="24">2.4.99.28</ecNumber>
        <ecNumber evidence="5">3.4.16.4</ecNumber>
    </recommendedName>
</protein>
<evidence type="ECO:0000256" key="27">
    <source>
        <dbReference type="SAM" id="MobiDB-lite"/>
    </source>
</evidence>
<evidence type="ECO:0000256" key="18">
    <source>
        <dbReference type="ARBA" id="ARBA00022989"/>
    </source>
</evidence>
<evidence type="ECO:0000256" key="1">
    <source>
        <dbReference type="ARBA" id="ARBA00004249"/>
    </source>
</evidence>
<evidence type="ECO:0000256" key="12">
    <source>
        <dbReference type="ARBA" id="ARBA00022679"/>
    </source>
</evidence>
<feature type="region of interest" description="Disordered" evidence="27">
    <location>
        <begin position="793"/>
        <end position="828"/>
    </location>
</feature>
<dbReference type="PANTHER" id="PTHR32282">
    <property type="entry name" value="BINDING PROTEIN TRANSPEPTIDASE, PUTATIVE-RELATED"/>
    <property type="match status" value="1"/>
</dbReference>
<evidence type="ECO:0000256" key="24">
    <source>
        <dbReference type="ARBA" id="ARBA00044770"/>
    </source>
</evidence>
<keyword evidence="20" id="KW-0046">Antibiotic resistance</keyword>
<keyword evidence="22" id="KW-0961">Cell wall biogenesis/degradation</keyword>
<keyword evidence="19 28" id="KW-0472">Membrane</keyword>
<dbReference type="GO" id="GO:0008658">
    <property type="term" value="F:penicillin binding"/>
    <property type="evidence" value="ECO:0007669"/>
    <property type="project" value="InterPro"/>
</dbReference>
<keyword evidence="12" id="KW-0808">Transferase</keyword>
<evidence type="ECO:0000256" key="16">
    <source>
        <dbReference type="ARBA" id="ARBA00022968"/>
    </source>
</evidence>
<feature type="compositionally biased region" description="Polar residues" evidence="27">
    <location>
        <begin position="813"/>
        <end position="828"/>
    </location>
</feature>